<feature type="compositionally biased region" description="Basic and acidic residues" evidence="1">
    <location>
        <begin position="109"/>
        <end position="131"/>
    </location>
</feature>
<evidence type="ECO:0000313" key="3">
    <source>
        <dbReference type="Proteomes" id="UP000595140"/>
    </source>
</evidence>
<feature type="region of interest" description="Disordered" evidence="1">
    <location>
        <begin position="74"/>
        <end position="135"/>
    </location>
</feature>
<gene>
    <name evidence="2" type="ORF">CCAM_LOCUS44463</name>
</gene>
<keyword evidence="3" id="KW-1185">Reference proteome</keyword>
<dbReference type="EMBL" id="OOIL02006839">
    <property type="protein sequence ID" value="VFR02688.1"/>
    <property type="molecule type" value="Genomic_DNA"/>
</dbReference>
<sequence length="160" mass="18113">MSGQSVVEPPVSNRQHQLLTEKSMRECAGSTAACAMVCCCCSPCVVMHFVVLAVYKLPTGLFRKAWRKNKKKRMMRKTTAKQIASSTEEAEEKEVSLSRTGKGPATTDEELRRCEFDEEREEKKDGSRCWDADDGFDSDVWDQFREGGFWRSPLDGDSED</sequence>
<accession>A0A484NQZ0</accession>
<reference evidence="2 3" key="1">
    <citation type="submission" date="2018-04" db="EMBL/GenBank/DDBJ databases">
        <authorList>
            <person name="Vogel A."/>
        </authorList>
    </citation>
    <scope>NUCLEOTIDE SEQUENCE [LARGE SCALE GENOMIC DNA]</scope>
</reference>
<dbReference type="AlphaFoldDB" id="A0A484NQZ0"/>
<dbReference type="PANTHER" id="PTHR33264">
    <property type="entry name" value="EXPRESSED PROTEIN"/>
    <property type="match status" value="1"/>
</dbReference>
<protein>
    <submittedName>
        <fullName evidence="2">Uncharacterized protein</fullName>
    </submittedName>
</protein>
<name>A0A484NQZ0_9ASTE</name>
<organism evidence="2 3">
    <name type="scientific">Cuscuta campestris</name>
    <dbReference type="NCBI Taxonomy" id="132261"/>
    <lineage>
        <taxon>Eukaryota</taxon>
        <taxon>Viridiplantae</taxon>
        <taxon>Streptophyta</taxon>
        <taxon>Embryophyta</taxon>
        <taxon>Tracheophyta</taxon>
        <taxon>Spermatophyta</taxon>
        <taxon>Magnoliopsida</taxon>
        <taxon>eudicotyledons</taxon>
        <taxon>Gunneridae</taxon>
        <taxon>Pentapetalae</taxon>
        <taxon>asterids</taxon>
        <taxon>lamiids</taxon>
        <taxon>Solanales</taxon>
        <taxon>Convolvulaceae</taxon>
        <taxon>Cuscuteae</taxon>
        <taxon>Cuscuta</taxon>
        <taxon>Cuscuta subgen. Grammica</taxon>
        <taxon>Cuscuta sect. Cleistogrammica</taxon>
    </lineage>
</organism>
<dbReference type="Proteomes" id="UP000595140">
    <property type="component" value="Unassembled WGS sequence"/>
</dbReference>
<dbReference type="PANTHER" id="PTHR33264:SF51">
    <property type="match status" value="1"/>
</dbReference>
<proteinExistence type="predicted"/>
<evidence type="ECO:0000256" key="1">
    <source>
        <dbReference type="SAM" id="MobiDB-lite"/>
    </source>
</evidence>
<evidence type="ECO:0000313" key="2">
    <source>
        <dbReference type="EMBL" id="VFR02688.1"/>
    </source>
</evidence>